<dbReference type="EMBL" id="JAAZIL010000031">
    <property type="protein sequence ID" value="NLZ24343.1"/>
    <property type="molecule type" value="Genomic_DNA"/>
</dbReference>
<proteinExistence type="predicted"/>
<dbReference type="AlphaFoldDB" id="A0A847VCT6"/>
<feature type="domain" description="Glycosyltransferase RgtA/B/C/D-like" evidence="9">
    <location>
        <begin position="62"/>
        <end position="210"/>
    </location>
</feature>
<feature type="transmembrane region" description="Helical" evidence="8">
    <location>
        <begin position="9"/>
        <end position="27"/>
    </location>
</feature>
<reference evidence="10 11" key="1">
    <citation type="journal article" date="2020" name="Biotechnol. Biofuels">
        <title>New insights from the biogas microbiome by comprehensive genome-resolved metagenomics of nearly 1600 species originating from multiple anaerobic digesters.</title>
        <authorList>
            <person name="Campanaro S."/>
            <person name="Treu L."/>
            <person name="Rodriguez-R L.M."/>
            <person name="Kovalovszki A."/>
            <person name="Ziels R.M."/>
            <person name="Maus I."/>
            <person name="Zhu X."/>
            <person name="Kougias P.G."/>
            <person name="Basile A."/>
            <person name="Luo G."/>
            <person name="Schluter A."/>
            <person name="Konstantinidis K.T."/>
            <person name="Angelidaki I."/>
        </authorList>
    </citation>
    <scope>NUCLEOTIDE SEQUENCE [LARGE SCALE GENOMIC DNA]</scope>
    <source>
        <strain evidence="10">AS19jrsBPTG_9</strain>
    </source>
</reference>
<dbReference type="GO" id="GO:0016763">
    <property type="term" value="F:pentosyltransferase activity"/>
    <property type="evidence" value="ECO:0007669"/>
    <property type="project" value="TreeGrafter"/>
</dbReference>
<keyword evidence="3" id="KW-0328">Glycosyltransferase</keyword>
<keyword evidence="4" id="KW-0808">Transferase</keyword>
<feature type="transmembrane region" description="Helical" evidence="8">
    <location>
        <begin position="430"/>
        <end position="450"/>
    </location>
</feature>
<evidence type="ECO:0000256" key="3">
    <source>
        <dbReference type="ARBA" id="ARBA00022676"/>
    </source>
</evidence>
<keyword evidence="6 8" id="KW-1133">Transmembrane helix</keyword>
<feature type="transmembrane region" description="Helical" evidence="8">
    <location>
        <begin position="172"/>
        <end position="188"/>
    </location>
</feature>
<feature type="transmembrane region" description="Helical" evidence="8">
    <location>
        <begin position="353"/>
        <end position="369"/>
    </location>
</feature>
<dbReference type="PANTHER" id="PTHR33908:SF11">
    <property type="entry name" value="MEMBRANE PROTEIN"/>
    <property type="match status" value="1"/>
</dbReference>
<feature type="transmembrane region" description="Helical" evidence="8">
    <location>
        <begin position="208"/>
        <end position="231"/>
    </location>
</feature>
<feature type="transmembrane region" description="Helical" evidence="8">
    <location>
        <begin position="378"/>
        <end position="396"/>
    </location>
</feature>
<protein>
    <recommendedName>
        <fullName evidence="9">Glycosyltransferase RgtA/B/C/D-like domain-containing protein</fullName>
    </recommendedName>
</protein>
<evidence type="ECO:0000256" key="8">
    <source>
        <dbReference type="SAM" id="Phobius"/>
    </source>
</evidence>
<dbReference type="PANTHER" id="PTHR33908">
    <property type="entry name" value="MANNOSYLTRANSFERASE YKCB-RELATED"/>
    <property type="match status" value="1"/>
</dbReference>
<keyword evidence="5 8" id="KW-0812">Transmembrane</keyword>
<evidence type="ECO:0000256" key="1">
    <source>
        <dbReference type="ARBA" id="ARBA00004651"/>
    </source>
</evidence>
<feature type="transmembrane region" description="Helical" evidence="8">
    <location>
        <begin position="112"/>
        <end position="128"/>
    </location>
</feature>
<dbReference type="GO" id="GO:0005886">
    <property type="term" value="C:plasma membrane"/>
    <property type="evidence" value="ECO:0007669"/>
    <property type="project" value="UniProtKB-SubCell"/>
</dbReference>
<name>A0A847VCT6_9BACT</name>
<keyword evidence="7 8" id="KW-0472">Membrane</keyword>
<feature type="transmembrane region" description="Helical" evidence="8">
    <location>
        <begin position="84"/>
        <end position="103"/>
    </location>
</feature>
<evidence type="ECO:0000259" key="9">
    <source>
        <dbReference type="Pfam" id="PF13231"/>
    </source>
</evidence>
<comment type="subcellular location">
    <subcellularLocation>
        <location evidence="1">Cell membrane</location>
        <topology evidence="1">Multi-pass membrane protein</topology>
    </subcellularLocation>
</comment>
<comment type="caution">
    <text evidence="10">The sequence shown here is derived from an EMBL/GenBank/DDBJ whole genome shotgun (WGS) entry which is preliminary data.</text>
</comment>
<dbReference type="InterPro" id="IPR038731">
    <property type="entry name" value="RgtA/B/C-like"/>
</dbReference>
<gene>
    <name evidence="10" type="ORF">GX888_01145</name>
</gene>
<evidence type="ECO:0000256" key="2">
    <source>
        <dbReference type="ARBA" id="ARBA00022475"/>
    </source>
</evidence>
<feature type="transmembrane region" description="Helical" evidence="8">
    <location>
        <begin position="329"/>
        <end position="347"/>
    </location>
</feature>
<dbReference type="Pfam" id="PF13231">
    <property type="entry name" value="PMT_2"/>
    <property type="match status" value="1"/>
</dbReference>
<evidence type="ECO:0000313" key="11">
    <source>
        <dbReference type="Proteomes" id="UP000564033"/>
    </source>
</evidence>
<dbReference type="GO" id="GO:0009103">
    <property type="term" value="P:lipopolysaccharide biosynthetic process"/>
    <property type="evidence" value="ECO:0007669"/>
    <property type="project" value="UniProtKB-ARBA"/>
</dbReference>
<accession>A0A847VCT6</accession>
<feature type="transmembrane region" description="Helical" evidence="8">
    <location>
        <begin position="134"/>
        <end position="151"/>
    </location>
</feature>
<evidence type="ECO:0000313" key="10">
    <source>
        <dbReference type="EMBL" id="NLZ24343.1"/>
    </source>
</evidence>
<keyword evidence="2" id="KW-1003">Cell membrane</keyword>
<evidence type="ECO:0000256" key="6">
    <source>
        <dbReference type="ARBA" id="ARBA00022989"/>
    </source>
</evidence>
<organism evidence="10 11">
    <name type="scientific">Candidatus Dojkabacteria bacterium</name>
    <dbReference type="NCBI Taxonomy" id="2099670"/>
    <lineage>
        <taxon>Bacteria</taxon>
        <taxon>Candidatus Dojkabacteria</taxon>
    </lineage>
</organism>
<feature type="transmembrane region" description="Helical" evidence="8">
    <location>
        <begin position="402"/>
        <end position="421"/>
    </location>
</feature>
<dbReference type="Proteomes" id="UP000564033">
    <property type="component" value="Unassembled WGS sequence"/>
</dbReference>
<dbReference type="InterPro" id="IPR050297">
    <property type="entry name" value="LipidA_mod_glycosyltrf_83"/>
</dbReference>
<evidence type="ECO:0000256" key="5">
    <source>
        <dbReference type="ARBA" id="ARBA00022692"/>
    </source>
</evidence>
<evidence type="ECO:0000256" key="4">
    <source>
        <dbReference type="ARBA" id="ARBA00022679"/>
    </source>
</evidence>
<sequence>MKRIIKKYGIYILISICLILGLSSLFFRNATLDDDLYLLETSIMTEAIKGGEWIGDYAVGTHGFLFKLPVALVFLLTGPSLEVATVWNVILASVSLYLFYLILKEYFKREDTALIGTLLLLTSFQFLLHLPTYMREIPVLFSLLLFIYLLQKKKSYWIVGLSLALIFDAKEYVLLMLIPGIVLFILWSEREGTLIKTVGRYLFTTFKLFLPTLVLLLLMIFTRVVPVNIYAVSIIPGVTKGGMEYHLKHFDPDVSTINRIRKEAPSIQENLLEDDGIVKKVFNIVKSYTGKILYPRSFSFISIPKIVIFPAIVSSVFFFKKKLKKKDSFYLLLNSLLWSFLLVFFLRASFDRYLLPIVPVVLFFYIYFLKELIKERKVFLFTVVLSGILAFVGLFFEVEYLVIKFVLNLFLLLIYLLYYLFPKRVPSTDMLISGVVSCITLSVALFFFYANGQLRYYINFGKDYEVKRVVSSFQEDEKVLLNDVGWDILPRVYRGNYSFPVEWKMELADWVPRKRYLKMFNRVDTFGMVGKSVTRIRKIVVSEEIEKIGLVVSELDQYIFPYQDMLEDFKNQDWLLLDQEVPLKNKTLYIFEVKK</sequence>
<evidence type="ECO:0000256" key="7">
    <source>
        <dbReference type="ARBA" id="ARBA00023136"/>
    </source>
</evidence>